<proteinExistence type="predicted"/>
<evidence type="ECO:0000313" key="11">
    <source>
        <dbReference type="EMBL" id="TEA35729.1"/>
    </source>
</evidence>
<keyword evidence="5" id="KW-0297">G-protein coupled receptor</keyword>
<dbReference type="Gene3D" id="1.20.1070.10">
    <property type="entry name" value="Rhodopsin 7-helix transmembrane proteins"/>
    <property type="match status" value="1"/>
</dbReference>
<evidence type="ECO:0000256" key="7">
    <source>
        <dbReference type="ARBA" id="ARBA00023170"/>
    </source>
</evidence>
<keyword evidence="12" id="KW-1185">Reference proteome</keyword>
<dbReference type="FunFam" id="1.20.1070.10:FF:000015">
    <property type="entry name" value="Olfactory receptor"/>
    <property type="match status" value="1"/>
</dbReference>
<sequence length="251" mass="27929">SKGKFLLFEKHSTITKFTILRLSADPHIQALRFVLFLGVYFLTLMKNLVMLLVISADSRFQVPMYFFLGQLSFLDICYFSVSVPKLLENLLSKKKAISVAGCMAHISFVSASEGVESFLFLAMAHDHYVDICHSLVFSQVMRNHLCVGLLLAQWGLGFLDDHINIFGAGSLEFCETHTVSYFSCELPSLFPLACSTNLTVLAWSYVTHSLGTVLLVFFSCARIVSTILSINSTTSKHKDFSACSSYLTVVS</sequence>
<evidence type="ECO:0000256" key="8">
    <source>
        <dbReference type="ARBA" id="ARBA00023224"/>
    </source>
</evidence>
<dbReference type="Proteomes" id="UP000295264">
    <property type="component" value="Unassembled WGS sequence"/>
</dbReference>
<accession>A0A484GJL1</accession>
<dbReference type="GO" id="GO:0004984">
    <property type="term" value="F:olfactory receptor activity"/>
    <property type="evidence" value="ECO:0007669"/>
    <property type="project" value="InterPro"/>
</dbReference>
<dbReference type="PRINTS" id="PR00245">
    <property type="entry name" value="OLFACTORYR"/>
</dbReference>
<dbReference type="Pfam" id="PF13853">
    <property type="entry name" value="7tm_4"/>
    <property type="match status" value="1"/>
</dbReference>
<comment type="subcellular location">
    <subcellularLocation>
        <location evidence="1">Cell membrane</location>
        <topology evidence="1">Multi-pass membrane protein</topology>
    </subcellularLocation>
</comment>
<feature type="non-terminal residue" evidence="11">
    <location>
        <position position="251"/>
    </location>
</feature>
<keyword evidence="6 9" id="KW-0472">Membrane</keyword>
<protein>
    <recommendedName>
        <fullName evidence="10">G-protein coupled receptors family 1 profile domain-containing protein</fullName>
    </recommendedName>
</protein>
<evidence type="ECO:0000256" key="6">
    <source>
        <dbReference type="ARBA" id="ARBA00023136"/>
    </source>
</evidence>
<feature type="non-terminal residue" evidence="11">
    <location>
        <position position="1"/>
    </location>
</feature>
<feature type="transmembrane region" description="Helical" evidence="9">
    <location>
        <begin position="30"/>
        <end position="54"/>
    </location>
</feature>
<keyword evidence="2" id="KW-1003">Cell membrane</keyword>
<evidence type="ECO:0000256" key="3">
    <source>
        <dbReference type="ARBA" id="ARBA00022692"/>
    </source>
</evidence>
<dbReference type="SUPFAM" id="SSF81321">
    <property type="entry name" value="Family A G protein-coupled receptor-like"/>
    <property type="match status" value="1"/>
</dbReference>
<evidence type="ECO:0000256" key="5">
    <source>
        <dbReference type="ARBA" id="ARBA00023040"/>
    </source>
</evidence>
<keyword evidence="4 9" id="KW-1133">Transmembrane helix</keyword>
<keyword evidence="7" id="KW-0675">Receptor</keyword>
<evidence type="ECO:0000256" key="1">
    <source>
        <dbReference type="ARBA" id="ARBA00004651"/>
    </source>
</evidence>
<name>A0A484GJL1_SOUCH</name>
<keyword evidence="3 9" id="KW-0812">Transmembrane</keyword>
<evidence type="ECO:0000256" key="4">
    <source>
        <dbReference type="ARBA" id="ARBA00022989"/>
    </source>
</evidence>
<evidence type="ECO:0000259" key="10">
    <source>
        <dbReference type="PROSITE" id="PS50262"/>
    </source>
</evidence>
<dbReference type="InterPro" id="IPR000725">
    <property type="entry name" value="Olfact_rcpt"/>
</dbReference>
<feature type="domain" description="G-protein coupled receptors family 1 profile" evidence="10">
    <location>
        <begin position="46"/>
        <end position="251"/>
    </location>
</feature>
<dbReference type="GO" id="GO:0005886">
    <property type="term" value="C:plasma membrane"/>
    <property type="evidence" value="ECO:0007669"/>
    <property type="project" value="UniProtKB-SubCell"/>
</dbReference>
<gene>
    <name evidence="11" type="ORF">DBR06_SOUSAS1110084</name>
</gene>
<dbReference type="GO" id="GO:0004930">
    <property type="term" value="F:G protein-coupled receptor activity"/>
    <property type="evidence" value="ECO:0007669"/>
    <property type="project" value="UniProtKB-KW"/>
</dbReference>
<evidence type="ECO:0000256" key="2">
    <source>
        <dbReference type="ARBA" id="ARBA00022475"/>
    </source>
</evidence>
<dbReference type="PROSITE" id="PS50262">
    <property type="entry name" value="G_PROTEIN_RECEP_F1_2"/>
    <property type="match status" value="1"/>
</dbReference>
<dbReference type="PANTHER" id="PTHR48001">
    <property type="entry name" value="OLFACTORY RECEPTOR"/>
    <property type="match status" value="1"/>
</dbReference>
<dbReference type="EMBL" id="QWLN02007139">
    <property type="protein sequence ID" value="TEA35729.1"/>
    <property type="molecule type" value="Genomic_DNA"/>
</dbReference>
<organism evidence="11 12">
    <name type="scientific">Sousa chinensis</name>
    <name type="common">Indo-pacific humpbacked dolphin</name>
    <name type="synonym">Steno chinensis</name>
    <dbReference type="NCBI Taxonomy" id="103600"/>
    <lineage>
        <taxon>Eukaryota</taxon>
        <taxon>Metazoa</taxon>
        <taxon>Chordata</taxon>
        <taxon>Craniata</taxon>
        <taxon>Vertebrata</taxon>
        <taxon>Euteleostomi</taxon>
        <taxon>Mammalia</taxon>
        <taxon>Eutheria</taxon>
        <taxon>Laurasiatheria</taxon>
        <taxon>Artiodactyla</taxon>
        <taxon>Whippomorpha</taxon>
        <taxon>Cetacea</taxon>
        <taxon>Odontoceti</taxon>
        <taxon>Delphinidae</taxon>
        <taxon>Sousa</taxon>
    </lineage>
</organism>
<comment type="caution">
    <text evidence="11">The sequence shown here is derived from an EMBL/GenBank/DDBJ whole genome shotgun (WGS) entry which is preliminary data.</text>
</comment>
<feature type="transmembrane region" description="Helical" evidence="9">
    <location>
        <begin position="66"/>
        <end position="87"/>
    </location>
</feature>
<reference evidence="11 12" key="1">
    <citation type="journal article" date="2018" name="Genomics">
        <title>Molecular footprints of inshore aquatic adaptation in Indo-Pacific humpback dolphin (Sousa chinensis).</title>
        <authorList>
            <person name="Ming Y."/>
            <person name="Jian J."/>
            <person name="Yu F."/>
            <person name="Yu X."/>
            <person name="Wang J."/>
            <person name="Liu W."/>
        </authorList>
    </citation>
    <scope>NUCLEOTIDE SEQUENCE [LARGE SCALE GENOMIC DNA]</scope>
    <source>
        <strain evidence="11">MY-2018</strain>
        <tissue evidence="11">Skin</tissue>
    </source>
</reference>
<keyword evidence="8" id="KW-0807">Transducer</keyword>
<dbReference type="InterPro" id="IPR017452">
    <property type="entry name" value="GPCR_Rhodpsn_7TM"/>
</dbReference>
<evidence type="ECO:0000313" key="12">
    <source>
        <dbReference type="Proteomes" id="UP000295264"/>
    </source>
</evidence>
<dbReference type="AlphaFoldDB" id="A0A484GJL1"/>
<evidence type="ECO:0000256" key="9">
    <source>
        <dbReference type="SAM" id="Phobius"/>
    </source>
</evidence>